<dbReference type="AlphaFoldDB" id="F7NNC5"/>
<accession>F7NNC5</accession>
<comment type="caution">
    <text evidence="1">The sequence shown here is derived from an EMBL/GenBank/DDBJ whole genome shotgun (WGS) entry which is preliminary data.</text>
</comment>
<evidence type="ECO:0000313" key="1">
    <source>
        <dbReference type="EMBL" id="EGO62457.1"/>
    </source>
</evidence>
<dbReference type="EMBL" id="AFGF01000215">
    <property type="protein sequence ID" value="EGO62457.1"/>
    <property type="molecule type" value="Genomic_DNA"/>
</dbReference>
<dbReference type="eggNOG" id="COG3210">
    <property type="taxonomic scope" value="Bacteria"/>
</dbReference>
<proteinExistence type="predicted"/>
<organism evidence="1 2">
    <name type="scientific">Acetonema longum DSM 6540</name>
    <dbReference type="NCBI Taxonomy" id="1009370"/>
    <lineage>
        <taxon>Bacteria</taxon>
        <taxon>Bacillati</taxon>
        <taxon>Bacillota</taxon>
        <taxon>Negativicutes</taxon>
        <taxon>Acetonemataceae</taxon>
        <taxon>Acetonema</taxon>
    </lineage>
</organism>
<keyword evidence="2" id="KW-1185">Reference proteome</keyword>
<protein>
    <submittedName>
        <fullName evidence="1">Adhesin HecA family protein</fullName>
    </submittedName>
</protein>
<sequence>VIDSTATPDKNRLSTGTLTFSDIENKAEYKAESHGVGYAVGKDVENNAKGFTPDMGVPVSDDKTSTTHAAIAQGTIEIKDQANQKADITKLSRDTQNAVNKLDQIFDKKSVQEKQELSKMLGQEAFKAVGDLAAAQYKKAAEDEANTTDPDVKAEAKARMRAWDEGGIYKVALHSAVGAVMADLGGGNALSGGVGAGVNEIVQGELAKRFKDNPDLHQWASLAIGSAAAKIAGGDAQTGGATAASGTKNNWLNHEQQDAFVKALKNAESDSDKQQIIAYFTALSQYNIEKYGVKEEVIEWELKDQLKGILINESKGLNYNLSLISSYYFQDKLVKDYKEGLETPDWAKWLNTTAKDGQDLLDALTMTPTPIGLGVRGFKAAQIADKAVDAAKVA</sequence>
<gene>
    <name evidence="1" type="ORF">ALO_18075</name>
</gene>
<dbReference type="Proteomes" id="UP000003240">
    <property type="component" value="Unassembled WGS sequence"/>
</dbReference>
<dbReference type="STRING" id="1009370.ALO_18075"/>
<evidence type="ECO:0000313" key="2">
    <source>
        <dbReference type="Proteomes" id="UP000003240"/>
    </source>
</evidence>
<name>F7NNC5_9FIRM</name>
<feature type="non-terminal residue" evidence="1">
    <location>
        <position position="394"/>
    </location>
</feature>
<reference evidence="1 2" key="1">
    <citation type="journal article" date="2011" name="EMBO J.">
        <title>Structural diversity of bacterial flagellar motors.</title>
        <authorList>
            <person name="Chen S."/>
            <person name="Beeby M."/>
            <person name="Murphy G.E."/>
            <person name="Leadbetter J.R."/>
            <person name="Hendrixson D.R."/>
            <person name="Briegel A."/>
            <person name="Li Z."/>
            <person name="Shi J."/>
            <person name="Tocheva E.I."/>
            <person name="Muller A."/>
            <person name="Dobro M.J."/>
            <person name="Jensen G.J."/>
        </authorList>
    </citation>
    <scope>NUCLEOTIDE SEQUENCE [LARGE SCALE GENOMIC DNA]</scope>
    <source>
        <strain evidence="1 2">DSM 6540</strain>
    </source>
</reference>
<feature type="non-terminal residue" evidence="1">
    <location>
        <position position="1"/>
    </location>
</feature>